<feature type="region of interest" description="Disordered" evidence="11">
    <location>
        <begin position="145"/>
        <end position="278"/>
    </location>
</feature>
<dbReference type="PROSITE" id="PS50157">
    <property type="entry name" value="ZINC_FINGER_C2H2_2"/>
    <property type="match status" value="4"/>
</dbReference>
<dbReference type="PANTHER" id="PTHR16515">
    <property type="entry name" value="PR DOMAIN ZINC FINGER PROTEIN"/>
    <property type="match status" value="1"/>
</dbReference>
<accession>E4XAW2</accession>
<evidence type="ECO:0000256" key="10">
    <source>
        <dbReference type="PROSITE-ProRule" id="PRU00042"/>
    </source>
</evidence>
<dbReference type="Pfam" id="PF00096">
    <property type="entry name" value="zf-C2H2"/>
    <property type="match status" value="3"/>
</dbReference>
<keyword evidence="4 10" id="KW-0863">Zinc-finger</keyword>
<evidence type="ECO:0000256" key="9">
    <source>
        <dbReference type="ARBA" id="ARBA00023242"/>
    </source>
</evidence>
<keyword evidence="9" id="KW-0539">Nucleus</keyword>
<evidence type="ECO:0000256" key="2">
    <source>
        <dbReference type="ARBA" id="ARBA00022723"/>
    </source>
</evidence>
<feature type="domain" description="C2H2-type" evidence="12">
    <location>
        <begin position="361"/>
        <end position="388"/>
    </location>
</feature>
<feature type="compositionally biased region" description="Basic residues" evidence="11">
    <location>
        <begin position="235"/>
        <end position="249"/>
    </location>
</feature>
<proteinExistence type="predicted"/>
<dbReference type="GO" id="GO:0008270">
    <property type="term" value="F:zinc ion binding"/>
    <property type="evidence" value="ECO:0007669"/>
    <property type="project" value="UniProtKB-KW"/>
</dbReference>
<dbReference type="FunFam" id="3.30.160.60:FF:002716">
    <property type="entry name" value="Zinc finger protein 212"/>
    <property type="match status" value="1"/>
</dbReference>
<keyword evidence="6" id="KW-0805">Transcription regulation</keyword>
<keyword evidence="3" id="KW-0677">Repeat</keyword>
<keyword evidence="8" id="KW-0804">Transcription</keyword>
<evidence type="ECO:0000256" key="11">
    <source>
        <dbReference type="SAM" id="MobiDB-lite"/>
    </source>
</evidence>
<dbReference type="AlphaFoldDB" id="E4XAW2"/>
<organism evidence="13">
    <name type="scientific">Oikopleura dioica</name>
    <name type="common">Tunicate</name>
    <dbReference type="NCBI Taxonomy" id="34765"/>
    <lineage>
        <taxon>Eukaryota</taxon>
        <taxon>Metazoa</taxon>
        <taxon>Chordata</taxon>
        <taxon>Tunicata</taxon>
        <taxon>Appendicularia</taxon>
        <taxon>Copelata</taxon>
        <taxon>Oikopleuridae</taxon>
        <taxon>Oikopleura</taxon>
    </lineage>
</organism>
<keyword evidence="7" id="KW-0238">DNA-binding</keyword>
<feature type="domain" description="C2H2-type" evidence="12">
    <location>
        <begin position="389"/>
        <end position="416"/>
    </location>
</feature>
<dbReference type="GO" id="GO:0006357">
    <property type="term" value="P:regulation of transcription by RNA polymerase II"/>
    <property type="evidence" value="ECO:0007669"/>
    <property type="project" value="UniProtKB-ARBA"/>
</dbReference>
<feature type="domain" description="C2H2-type" evidence="12">
    <location>
        <begin position="417"/>
        <end position="444"/>
    </location>
</feature>
<dbReference type="GO" id="GO:0003677">
    <property type="term" value="F:DNA binding"/>
    <property type="evidence" value="ECO:0007669"/>
    <property type="project" value="UniProtKB-KW"/>
</dbReference>
<keyword evidence="2" id="KW-0479">Metal-binding</keyword>
<feature type="domain" description="C2H2-type" evidence="12">
    <location>
        <begin position="333"/>
        <end position="360"/>
    </location>
</feature>
<dbReference type="FunFam" id="3.30.160.60:FF:001485">
    <property type="entry name" value="Krueppel-related zinc finger protein"/>
    <property type="match status" value="1"/>
</dbReference>
<evidence type="ECO:0000313" key="14">
    <source>
        <dbReference type="Proteomes" id="UP000001307"/>
    </source>
</evidence>
<evidence type="ECO:0000256" key="7">
    <source>
        <dbReference type="ARBA" id="ARBA00023125"/>
    </source>
</evidence>
<protein>
    <recommendedName>
        <fullName evidence="12">C2H2-type domain-containing protein</fullName>
    </recommendedName>
</protein>
<evidence type="ECO:0000256" key="3">
    <source>
        <dbReference type="ARBA" id="ARBA00022737"/>
    </source>
</evidence>
<dbReference type="Gene3D" id="3.30.160.60">
    <property type="entry name" value="Classic Zinc Finger"/>
    <property type="match status" value="4"/>
</dbReference>
<sequence>MKVLEVEEENGVNANQFMVEIKEEKIDAGYQETTSGEKPRKIFTLVLKRVSIPEIDMRDALTCVVCEAKFKSQWLLDAHQKGHDDALAWCRELQRLKLEEVGLDIDDLEDYSHLYGDSSEDESEPEAEDFNFDFAAVKTDFFAEKTPAKNASDEEREDKYDPMNFSDEEAPAKTEIAEEIPPLSENETDDDGPPPLEFAGPPELEEIPPHHQDNILQSQPLDDVINSFTPPTERKRPKRKLRIPARARKYTSDEDFVPEDYNDEEYDPGVENSPPTKTARQSYAQVARNFPNTTLPESQEGMVDLALHPMAENGEPITPSKVDRSEYTSGEPKKCKFCDKEFRSFAQLDQHQRCHTGEKPYLCVHCHKTFRQKAHLTTHVRIHTGARPYQCKVCGKGFIQSQHLKNHMRLHTGEKPFQCKTCKKFFSQISNLRHHERGHKRKGEWLSGSEDEFKNEKEEPPAYYTPSPRQAPRRRAAAVPPRPDKVPEEESTDILPELPSLDSLEMSAFDEDPMDTSVPMIRTA</sequence>
<feature type="compositionally biased region" description="Basic and acidic residues" evidence="11">
    <location>
        <begin position="451"/>
        <end position="460"/>
    </location>
</feature>
<feature type="compositionally biased region" description="Acidic residues" evidence="11">
    <location>
        <begin position="253"/>
        <end position="268"/>
    </location>
</feature>
<evidence type="ECO:0000256" key="1">
    <source>
        <dbReference type="ARBA" id="ARBA00004123"/>
    </source>
</evidence>
<name>E4XAW2_OIKDI</name>
<evidence type="ECO:0000256" key="5">
    <source>
        <dbReference type="ARBA" id="ARBA00022833"/>
    </source>
</evidence>
<evidence type="ECO:0000259" key="12">
    <source>
        <dbReference type="PROSITE" id="PS50157"/>
    </source>
</evidence>
<dbReference type="FunFam" id="3.30.160.60:FF:001289">
    <property type="entry name" value="Zinc finger protein 574"/>
    <property type="match status" value="1"/>
</dbReference>
<dbReference type="InterPro" id="IPR013087">
    <property type="entry name" value="Znf_C2H2_type"/>
</dbReference>
<dbReference type="InterPro" id="IPR050331">
    <property type="entry name" value="Zinc_finger"/>
</dbReference>
<dbReference type="EMBL" id="FN653033">
    <property type="protein sequence ID" value="CBY08871.1"/>
    <property type="molecule type" value="Genomic_DNA"/>
</dbReference>
<evidence type="ECO:0000256" key="6">
    <source>
        <dbReference type="ARBA" id="ARBA00023015"/>
    </source>
</evidence>
<keyword evidence="14" id="KW-1185">Reference proteome</keyword>
<evidence type="ECO:0000256" key="8">
    <source>
        <dbReference type="ARBA" id="ARBA00023163"/>
    </source>
</evidence>
<dbReference type="PROSITE" id="PS00028">
    <property type="entry name" value="ZINC_FINGER_C2H2_1"/>
    <property type="match status" value="5"/>
</dbReference>
<dbReference type="Proteomes" id="UP000001307">
    <property type="component" value="Unassembled WGS sequence"/>
</dbReference>
<dbReference type="InterPro" id="IPR036236">
    <property type="entry name" value="Znf_C2H2_sf"/>
</dbReference>
<evidence type="ECO:0000256" key="4">
    <source>
        <dbReference type="ARBA" id="ARBA00022771"/>
    </source>
</evidence>
<feature type="region of interest" description="Disordered" evidence="11">
    <location>
        <begin position="436"/>
        <end position="524"/>
    </location>
</feature>
<keyword evidence="5" id="KW-0862">Zinc</keyword>
<feature type="compositionally biased region" description="Basic and acidic residues" evidence="11">
    <location>
        <begin position="145"/>
        <end position="161"/>
    </location>
</feature>
<dbReference type="InParanoid" id="E4XAW2"/>
<dbReference type="SMART" id="SM00355">
    <property type="entry name" value="ZnF_C2H2"/>
    <property type="match status" value="5"/>
</dbReference>
<feature type="compositionally biased region" description="Polar residues" evidence="11">
    <location>
        <begin position="214"/>
        <end position="230"/>
    </location>
</feature>
<comment type="subcellular location">
    <subcellularLocation>
        <location evidence="1">Nucleus</location>
    </subcellularLocation>
</comment>
<dbReference type="OrthoDB" id="3437960at2759"/>
<dbReference type="PANTHER" id="PTHR16515:SF57">
    <property type="entry name" value="ZINC FINGER PROTEIN 154-LIKE"/>
    <property type="match status" value="1"/>
</dbReference>
<reference evidence="13" key="1">
    <citation type="journal article" date="2010" name="Science">
        <title>Plasticity of animal genome architecture unmasked by rapid evolution of a pelagic tunicate.</title>
        <authorList>
            <person name="Denoeud F."/>
            <person name="Henriet S."/>
            <person name="Mungpakdee S."/>
            <person name="Aury J.M."/>
            <person name="Da Silva C."/>
            <person name="Brinkmann H."/>
            <person name="Mikhaleva J."/>
            <person name="Olsen L.C."/>
            <person name="Jubin C."/>
            <person name="Canestro C."/>
            <person name="Bouquet J.M."/>
            <person name="Danks G."/>
            <person name="Poulain J."/>
            <person name="Campsteijn C."/>
            <person name="Adamski M."/>
            <person name="Cross I."/>
            <person name="Yadetie F."/>
            <person name="Muffato M."/>
            <person name="Louis A."/>
            <person name="Butcher S."/>
            <person name="Tsagkogeorga G."/>
            <person name="Konrad A."/>
            <person name="Singh S."/>
            <person name="Jensen M.F."/>
            <person name="Cong E.H."/>
            <person name="Eikeseth-Otteraa H."/>
            <person name="Noel B."/>
            <person name="Anthouard V."/>
            <person name="Porcel B.M."/>
            <person name="Kachouri-Lafond R."/>
            <person name="Nishino A."/>
            <person name="Ugolini M."/>
            <person name="Chourrout P."/>
            <person name="Nishida H."/>
            <person name="Aasland R."/>
            <person name="Huzurbazar S."/>
            <person name="Westhof E."/>
            <person name="Delsuc F."/>
            <person name="Lehrach H."/>
            <person name="Reinhardt R."/>
            <person name="Weissenbach J."/>
            <person name="Roy S.W."/>
            <person name="Artiguenave F."/>
            <person name="Postlethwait J.H."/>
            <person name="Manak J.R."/>
            <person name="Thompson E.M."/>
            <person name="Jaillon O."/>
            <person name="Du Pasquier L."/>
            <person name="Boudinot P."/>
            <person name="Liberles D.A."/>
            <person name="Volff J.N."/>
            <person name="Philippe H."/>
            <person name="Lenhard B."/>
            <person name="Roest Crollius H."/>
            <person name="Wincker P."/>
            <person name="Chourrout D."/>
        </authorList>
    </citation>
    <scope>NUCLEOTIDE SEQUENCE [LARGE SCALE GENOMIC DNA]</scope>
</reference>
<gene>
    <name evidence="13" type="ORF">GSOID_T00005711001</name>
</gene>
<dbReference type="SUPFAM" id="SSF57667">
    <property type="entry name" value="beta-beta-alpha zinc fingers"/>
    <property type="match status" value="2"/>
</dbReference>
<evidence type="ECO:0000313" key="13">
    <source>
        <dbReference type="EMBL" id="CBY08871.1"/>
    </source>
</evidence>
<dbReference type="GO" id="GO:0005634">
    <property type="term" value="C:nucleus"/>
    <property type="evidence" value="ECO:0007669"/>
    <property type="project" value="UniProtKB-SubCell"/>
</dbReference>
<dbReference type="FunFam" id="3.30.160.60:FF:001498">
    <property type="entry name" value="Zinc finger protein 404"/>
    <property type="match status" value="1"/>
</dbReference>